<protein>
    <recommendedName>
        <fullName evidence="4">Capsule biosynthesis protein</fullName>
    </recommendedName>
</protein>
<evidence type="ECO:0008006" key="4">
    <source>
        <dbReference type="Google" id="ProtNLM"/>
    </source>
</evidence>
<keyword evidence="1" id="KW-0175">Coiled coil</keyword>
<reference evidence="2 3" key="1">
    <citation type="journal article" date="2015" name="Stand. Genomic Sci.">
        <title>Genomic Encyclopedia of Bacterial and Archaeal Type Strains, Phase III: the genomes of soil and plant-associated and newly described type strains.</title>
        <authorList>
            <person name="Whitman W.B."/>
            <person name="Woyke T."/>
            <person name="Klenk H.P."/>
            <person name="Zhou Y."/>
            <person name="Lilburn T.G."/>
            <person name="Beck B.J."/>
            <person name="De Vos P."/>
            <person name="Vandamme P."/>
            <person name="Eisen J.A."/>
            <person name="Garrity G."/>
            <person name="Hugenholtz P."/>
            <person name="Kyrpides N.C."/>
        </authorList>
    </citation>
    <scope>NUCLEOTIDE SEQUENCE [LARGE SCALE GENOMIC DNA]</scope>
    <source>
        <strain evidence="2 3">CGMCC 1.6858</strain>
    </source>
</reference>
<evidence type="ECO:0000313" key="2">
    <source>
        <dbReference type="EMBL" id="TWI54205.1"/>
    </source>
</evidence>
<evidence type="ECO:0000256" key="1">
    <source>
        <dbReference type="SAM" id="Coils"/>
    </source>
</evidence>
<dbReference type="OrthoDB" id="6998872at2"/>
<proteinExistence type="predicted"/>
<accession>A0A562QBR6</accession>
<name>A0A562QBR6_9PSED</name>
<keyword evidence="3" id="KW-1185">Reference proteome</keyword>
<feature type="coiled-coil region" evidence="1">
    <location>
        <begin position="350"/>
        <end position="377"/>
    </location>
</feature>
<organism evidence="2 3">
    <name type="scientific">Pseudomonas duriflava</name>
    <dbReference type="NCBI Taxonomy" id="459528"/>
    <lineage>
        <taxon>Bacteria</taxon>
        <taxon>Pseudomonadati</taxon>
        <taxon>Pseudomonadota</taxon>
        <taxon>Gammaproteobacteria</taxon>
        <taxon>Pseudomonadales</taxon>
        <taxon>Pseudomonadaceae</taxon>
        <taxon>Pseudomonas</taxon>
    </lineage>
</organism>
<comment type="caution">
    <text evidence="2">The sequence shown here is derived from an EMBL/GenBank/DDBJ whole genome shotgun (WGS) entry which is preliminary data.</text>
</comment>
<dbReference type="Proteomes" id="UP000316905">
    <property type="component" value="Unassembled WGS sequence"/>
</dbReference>
<dbReference type="EMBL" id="VLKY01000006">
    <property type="protein sequence ID" value="TWI54205.1"/>
    <property type="molecule type" value="Genomic_DNA"/>
</dbReference>
<dbReference type="RefSeq" id="WP_145141329.1">
    <property type="nucleotide sequence ID" value="NZ_VLKY01000006.1"/>
</dbReference>
<gene>
    <name evidence="2" type="ORF">IQ22_02067</name>
</gene>
<sequence>MTAPFSIEMSSAWKSKAAALDRYRWRLLREHYGLLGALLRFMKEAVADLWFGYRARRCVSTKVNAAPCDVLMLQSAEKVISFQRKKTFLARLAQRYQLTEAALESRSMILHERHLVDPGVAVPLRYFGYAAYAEWIVSCYQPRLLLNDRNGSLYTPFLRLSLRRRNALLVHLAHATTVEHSRRLGMNDYDYYLLFGQSSYEALKRRQLIFGDSTVLLAGSHMVDEAYNMPPTHWTNRTLLILGVGPDKEKERGYQATYDLLASWAECHPEYHVQVKRHPRSKAKYWSETSRKISNVVLLPEACTLAEALRGASIVINIMSNAVIEAGLARRPLIHVNLSADEDIFEQIRLGAEVRTKQELDDRIEQIERDYDSQVNLAEHFAEYHLAHGVKGLETTLEILDELFRNARAPAGMVAYPLKGTV</sequence>
<dbReference type="InterPro" id="IPR043148">
    <property type="entry name" value="TagF_C"/>
</dbReference>
<evidence type="ECO:0000313" key="3">
    <source>
        <dbReference type="Proteomes" id="UP000316905"/>
    </source>
</evidence>
<dbReference type="AlphaFoldDB" id="A0A562QBR6"/>
<dbReference type="Gene3D" id="3.40.50.12580">
    <property type="match status" value="1"/>
</dbReference>